<comment type="caution">
    <text evidence="2">The sequence shown here is derived from an EMBL/GenBank/DDBJ whole genome shotgun (WGS) entry which is preliminary data.</text>
</comment>
<organism evidence="2 3">
    <name type="scientific">Corynebacterium kalidii</name>
    <dbReference type="NCBI Taxonomy" id="2931982"/>
    <lineage>
        <taxon>Bacteria</taxon>
        <taxon>Bacillati</taxon>
        <taxon>Actinomycetota</taxon>
        <taxon>Actinomycetes</taxon>
        <taxon>Mycobacteriales</taxon>
        <taxon>Corynebacteriaceae</taxon>
        <taxon>Corynebacterium</taxon>
    </lineage>
</organism>
<dbReference type="Proteomes" id="UP001139207">
    <property type="component" value="Unassembled WGS sequence"/>
</dbReference>
<evidence type="ECO:0000256" key="1">
    <source>
        <dbReference type="SAM" id="MobiDB-lite"/>
    </source>
</evidence>
<gene>
    <name evidence="2" type="ORF">MUN33_11205</name>
</gene>
<protein>
    <submittedName>
        <fullName evidence="2">Phage tail protein</fullName>
    </submittedName>
</protein>
<evidence type="ECO:0000313" key="2">
    <source>
        <dbReference type="EMBL" id="MCJ7859271.1"/>
    </source>
</evidence>
<evidence type="ECO:0000313" key="3">
    <source>
        <dbReference type="Proteomes" id="UP001139207"/>
    </source>
</evidence>
<accession>A0A9X2AZN4</accession>
<dbReference type="InterPro" id="IPR058154">
    <property type="entry name" value="Bxb1_TTP-like"/>
</dbReference>
<sequence>MAEREIDLTAPNYETALITLGVTGALSYAPHGTEMPENMADYEVPWVDLGWIGDGGVGESLNQEREDWTPWQAVGPQRGQITSEEVQFTATLWSLGGLATALYYGVAEEDMTFDTASGVTRFEQGAELPEDFRFCLAFDLIDGQKARRFLLPAASVVERGDVTYTKTELVGYELTFKTNFDAEAGFAIAREFKEGWKPGTSGTILEGGGVKDLGDWSTPASDAPADGGETPGGAEGE</sequence>
<dbReference type="EMBL" id="JALIEA010000017">
    <property type="protein sequence ID" value="MCJ7859271.1"/>
    <property type="molecule type" value="Genomic_DNA"/>
</dbReference>
<keyword evidence="3" id="KW-1185">Reference proteome</keyword>
<dbReference type="RefSeq" id="WP_244805000.1">
    <property type="nucleotide sequence ID" value="NZ_JALIEA010000017.1"/>
</dbReference>
<name>A0A9X2AZN4_9CORY</name>
<dbReference type="Pfam" id="PF25681">
    <property type="entry name" value="Phage_TTP_17"/>
    <property type="match status" value="1"/>
</dbReference>
<feature type="region of interest" description="Disordered" evidence="1">
    <location>
        <begin position="200"/>
        <end position="237"/>
    </location>
</feature>
<dbReference type="AlphaFoldDB" id="A0A9X2AZN4"/>
<proteinExistence type="predicted"/>
<reference evidence="2" key="1">
    <citation type="submission" date="2022-04" db="EMBL/GenBank/DDBJ databases">
        <title>Corynebacterium kalidii LD5P10.</title>
        <authorList>
            <person name="Sun J.Q."/>
        </authorList>
    </citation>
    <scope>NUCLEOTIDE SEQUENCE</scope>
    <source>
        <strain evidence="2">LD5P10</strain>
    </source>
</reference>